<dbReference type="RefSeq" id="WP_012085325.1">
    <property type="nucleotide sequence ID" value="NC_009664.2"/>
</dbReference>
<dbReference type="Proteomes" id="UP000001116">
    <property type="component" value="Chromosome"/>
</dbReference>
<keyword evidence="3" id="KW-1185">Reference proteome</keyword>
<dbReference type="PANTHER" id="PTHR30032:SF8">
    <property type="entry name" value="GERMINATION-SPECIFIC N-ACETYLMURAMOYL-L-ALANINE AMIDASE"/>
    <property type="match status" value="1"/>
</dbReference>
<dbReference type="InterPro" id="IPR051922">
    <property type="entry name" value="Bact_Sporulation_Assoc"/>
</dbReference>
<dbReference type="HOGENOM" id="CLU_289470_0_0_11"/>
<dbReference type="InterPro" id="IPR007253">
    <property type="entry name" value="Cell_wall-bd_2"/>
</dbReference>
<keyword evidence="1" id="KW-0732">Signal</keyword>
<evidence type="ECO:0000256" key="1">
    <source>
        <dbReference type="SAM" id="SignalP"/>
    </source>
</evidence>
<feature type="signal peptide" evidence="1">
    <location>
        <begin position="1"/>
        <end position="35"/>
    </location>
</feature>
<name>A6W4V8_KINRD</name>
<sequence length="1059" mass="104398">MTAATSRLRRRGIGAGVAALVGLTGLGLAAVPAQAAPGFDPSAASSRLAGVDRYDTAAKAALAGWTSASTVIVANGEVTGIDALAASYLAGVKDAPILLTAKDSVPAQTAAAITSLNPTTVIVLGDTNSVSASTYSALVGTKTGQRIDGPNRFQTAVDVMTEAGVTPPKTVFLARGDLYGANQVAADALAAGPAAFKNKIPVLLTNQNSLPAETLAALNTAGVTKVYVLGNANAISDAVYTQVDGLASVTDIERIQGSDRTATAAAIALEADFGFNKTGAALANGFRIDALAAGPVAGRAGSPILLTEGTVGLGVGTDAYLKANAATLTKAWVFGDANSVPTTITDAARTSAGGSSSVPGVAVSPATPVSLVVPASDDTTDDRTYSVAGLTAGATYRVTLVNANSIRTAADGSVTFLSSADAASPSGFSVDPGSRLATITVVNGSAVSQTPAAYTATAQPVNGNLSFTVDGGGTENIVPVVYLDGGPGKTAAQGGTSTRLETSATAAGTFAPATEPFGLGGQITFLPTEATTGVVSADAAITSVDKTANVVVTAGAVYEYQSNDRFFVNANNDTTADATEEVTADEFEAQLSAGDAIAQGSFYNATPELQSTFLLDDLAPAAPTVGTVTPSATGVNLTLTGLVAGATVTVYGGPDNNNAFDRATDLQRGQTVADQDATTAGFQITASGLTASTAYDLFVTQTVNGEESAVSGRIDTSTTAVAAPASPYSTAASLSSNETTSDNVLDADENLVFNFNSAITVAAGDTIRLIETDGDEATLTNGANATFTVSGAQSTVLTVDITGAPVAEVVRGNGVINTDAAVVAVVESTVGNAVGDWNVARSTDRTVVGTTLPTVLTTAAVNANASTEVVALGSGAGQADGDIVTVYNAAGVAIGTGTEDATGGLTITTTGFNPGDTLYITYRDASAEFVPSATLSYAVAPFITAGAITAGGTAGFGNNVGDQLTLTFSSAPTLAAGITGAGAVSEAEIEAITGPNTFTGDTGAFTAAVNGNTIVFTTATAAGTGALAAATALPGTANSTVTDVDGSGQVAAITPPAAS</sequence>
<dbReference type="InterPro" id="IPR006311">
    <property type="entry name" value="TAT_signal"/>
</dbReference>
<evidence type="ECO:0000313" key="3">
    <source>
        <dbReference type="Proteomes" id="UP000001116"/>
    </source>
</evidence>
<organism evidence="2 3">
    <name type="scientific">Kineococcus radiotolerans (strain ATCC BAA-149 / DSM 14245 / SRS30216)</name>
    <dbReference type="NCBI Taxonomy" id="266940"/>
    <lineage>
        <taxon>Bacteria</taxon>
        <taxon>Bacillati</taxon>
        <taxon>Actinomycetota</taxon>
        <taxon>Actinomycetes</taxon>
        <taxon>Kineosporiales</taxon>
        <taxon>Kineosporiaceae</taxon>
        <taxon>Kineococcus</taxon>
    </lineage>
</organism>
<dbReference type="eggNOG" id="COG2247">
    <property type="taxonomic scope" value="Bacteria"/>
</dbReference>
<dbReference type="AlphaFoldDB" id="A6W4V8"/>
<gene>
    <name evidence="2" type="ordered locus">Krad_0357</name>
</gene>
<dbReference type="Pfam" id="PF04122">
    <property type="entry name" value="CW_binding_2"/>
    <property type="match status" value="3"/>
</dbReference>
<accession>A6W4V8</accession>
<dbReference type="PANTHER" id="PTHR30032">
    <property type="entry name" value="N-ACETYLMURAMOYL-L-ALANINE AMIDASE-RELATED"/>
    <property type="match status" value="1"/>
</dbReference>
<dbReference type="PROSITE" id="PS51318">
    <property type="entry name" value="TAT"/>
    <property type="match status" value="1"/>
</dbReference>
<dbReference type="KEGG" id="kra:Krad_0357"/>
<protein>
    <submittedName>
        <fullName evidence="2">Cell wall binding repeat 2-containing protein</fullName>
    </submittedName>
</protein>
<reference evidence="3" key="1">
    <citation type="journal article" date="2008" name="PLoS ONE">
        <title>Survival in nuclear waste, extreme resistance, and potential applications gleaned from the genome sequence of Kineococcus radiotolerans SRS30216.</title>
        <authorList>
            <person name="Bagwell C.E."/>
            <person name="Bhat S."/>
            <person name="Hawkins G.M."/>
            <person name="Smith B.W."/>
            <person name="Biswas T."/>
            <person name="Hoover T.R."/>
            <person name="Saunders E."/>
            <person name="Han C.S."/>
            <person name="Tsodikov O.V."/>
            <person name="Shimkets L.J."/>
        </authorList>
    </citation>
    <scope>NUCLEOTIDE SEQUENCE [LARGE SCALE GENOMIC DNA]</scope>
    <source>
        <strain evidence="3">ATCC BAA-149 / DSM 14245 / SRS30216</strain>
    </source>
</reference>
<dbReference type="Gene3D" id="3.40.50.12090">
    <property type="match status" value="2"/>
</dbReference>
<proteinExistence type="predicted"/>
<feature type="chain" id="PRO_5002704573" evidence="1">
    <location>
        <begin position="36"/>
        <end position="1059"/>
    </location>
</feature>
<dbReference type="EMBL" id="CP000750">
    <property type="protein sequence ID" value="ABS01847.1"/>
    <property type="molecule type" value="Genomic_DNA"/>
</dbReference>
<evidence type="ECO:0000313" key="2">
    <source>
        <dbReference type="EMBL" id="ABS01847.1"/>
    </source>
</evidence>